<accession>A0ABD6EFE1</accession>
<feature type="region of interest" description="Disordered" evidence="1">
    <location>
        <begin position="56"/>
        <end position="152"/>
    </location>
</feature>
<reference evidence="2 3" key="1">
    <citation type="submission" date="2024-08" db="EMBL/GenBank/DDBJ databases">
        <title>Gnathostoma spinigerum genome.</title>
        <authorList>
            <person name="Gonzalez-Bertolin B."/>
            <person name="Monzon S."/>
            <person name="Zaballos A."/>
            <person name="Jimenez P."/>
            <person name="Dekumyoy P."/>
            <person name="Varona S."/>
            <person name="Cuesta I."/>
            <person name="Sumanam S."/>
            <person name="Adisakwattana P."/>
            <person name="Gasser R.B."/>
            <person name="Hernandez-Gonzalez A."/>
            <person name="Young N.D."/>
            <person name="Perteguer M.J."/>
        </authorList>
    </citation>
    <scope>NUCLEOTIDE SEQUENCE [LARGE SCALE GENOMIC DNA]</scope>
    <source>
        <strain evidence="2">AL3</strain>
        <tissue evidence="2">Liver</tissue>
    </source>
</reference>
<evidence type="ECO:0000313" key="3">
    <source>
        <dbReference type="Proteomes" id="UP001608902"/>
    </source>
</evidence>
<organism evidence="2 3">
    <name type="scientific">Gnathostoma spinigerum</name>
    <dbReference type="NCBI Taxonomy" id="75299"/>
    <lineage>
        <taxon>Eukaryota</taxon>
        <taxon>Metazoa</taxon>
        <taxon>Ecdysozoa</taxon>
        <taxon>Nematoda</taxon>
        <taxon>Chromadorea</taxon>
        <taxon>Rhabditida</taxon>
        <taxon>Spirurina</taxon>
        <taxon>Gnathostomatomorpha</taxon>
        <taxon>Gnathostomatoidea</taxon>
        <taxon>Gnathostomatidae</taxon>
        <taxon>Gnathostoma</taxon>
    </lineage>
</organism>
<comment type="caution">
    <text evidence="2">The sequence shown here is derived from an EMBL/GenBank/DDBJ whole genome shotgun (WGS) entry which is preliminary data.</text>
</comment>
<name>A0ABD6EFE1_9BILA</name>
<feature type="compositionally biased region" description="Acidic residues" evidence="1">
    <location>
        <begin position="68"/>
        <end position="78"/>
    </location>
</feature>
<feature type="compositionally biased region" description="Polar residues" evidence="1">
    <location>
        <begin position="131"/>
        <end position="141"/>
    </location>
</feature>
<evidence type="ECO:0000313" key="2">
    <source>
        <dbReference type="EMBL" id="MFH4975045.1"/>
    </source>
</evidence>
<dbReference type="EMBL" id="JBGFUD010000686">
    <property type="protein sequence ID" value="MFH4975045.1"/>
    <property type="molecule type" value="Genomic_DNA"/>
</dbReference>
<sequence length="152" mass="16390">MSAGLIAKKSSSMDSVTTFSARKNGADIVQASQNSVNGLELNNDIEPLRKRSLSELRMDGTQKTFDVSLEDDDSDQTSDEMMKEEQRTGLTETLECNNSDSEASPKTKGINGEKKGPEAQSLDVTAKSEPCNVQTTANGAITVSGEKNRIQK</sequence>
<dbReference type="AlphaFoldDB" id="A0ABD6EFE1"/>
<feature type="compositionally biased region" description="Polar residues" evidence="1">
    <location>
        <begin position="88"/>
        <end position="104"/>
    </location>
</feature>
<dbReference type="Proteomes" id="UP001608902">
    <property type="component" value="Unassembled WGS sequence"/>
</dbReference>
<protein>
    <submittedName>
        <fullName evidence="2">Uncharacterized protein</fullName>
    </submittedName>
</protein>
<proteinExistence type="predicted"/>
<evidence type="ECO:0000256" key="1">
    <source>
        <dbReference type="SAM" id="MobiDB-lite"/>
    </source>
</evidence>
<keyword evidence="3" id="KW-1185">Reference proteome</keyword>
<gene>
    <name evidence="2" type="ORF">AB6A40_001754</name>
</gene>